<feature type="region of interest" description="Disordered" evidence="1">
    <location>
        <begin position="134"/>
        <end position="194"/>
    </location>
</feature>
<proteinExistence type="predicted"/>
<dbReference type="Proteomes" id="UP000693970">
    <property type="component" value="Unassembled WGS sequence"/>
</dbReference>
<reference evidence="2" key="1">
    <citation type="journal article" date="2021" name="Sci. Rep.">
        <title>Diploid genomic architecture of Nitzschia inconspicua, an elite biomass production diatom.</title>
        <authorList>
            <person name="Oliver A."/>
            <person name="Podell S."/>
            <person name="Pinowska A."/>
            <person name="Traller J.C."/>
            <person name="Smith S.R."/>
            <person name="McClure R."/>
            <person name="Beliaev A."/>
            <person name="Bohutskyi P."/>
            <person name="Hill E.A."/>
            <person name="Rabines A."/>
            <person name="Zheng H."/>
            <person name="Allen L.Z."/>
            <person name="Kuo A."/>
            <person name="Grigoriev I.V."/>
            <person name="Allen A.E."/>
            <person name="Hazlebeck D."/>
            <person name="Allen E.E."/>
        </authorList>
    </citation>
    <scope>NUCLEOTIDE SEQUENCE</scope>
    <source>
        <strain evidence="2">Hildebrandi</strain>
    </source>
</reference>
<sequence length="194" mass="22405">MEQKSRNFVQSTVKKRRAVQVVSCPSAFPISEKKKIDSNNKRPFIRNDKKIPQQSHNNNNNNNNNKQNNESSIKLLDWHETAKEVRALGATAFERKQKRDYEDEQYFLLTGRHKKKHQVPLPIVRGIRKAAEKREAKKRQEAQQAGIVLPKKSTNAKKAGKSFQKYQQDGPAPNIGFTKNGVYRVSKDKLPRKK</sequence>
<feature type="compositionally biased region" description="Basic and acidic residues" evidence="1">
    <location>
        <begin position="185"/>
        <end position="194"/>
    </location>
</feature>
<dbReference type="PANTHER" id="PTHR28096:SF1">
    <property type="entry name" value="PROTEIN FAF1"/>
    <property type="match status" value="1"/>
</dbReference>
<dbReference type="OrthoDB" id="44080at2759"/>
<dbReference type="EMBL" id="JAGRRH010000003">
    <property type="protein sequence ID" value="KAG7371752.1"/>
    <property type="molecule type" value="Genomic_DNA"/>
</dbReference>
<dbReference type="GO" id="GO:0005730">
    <property type="term" value="C:nucleolus"/>
    <property type="evidence" value="ECO:0007669"/>
    <property type="project" value="TreeGrafter"/>
</dbReference>
<dbReference type="GO" id="GO:0000462">
    <property type="term" value="P:maturation of SSU-rRNA from tricistronic rRNA transcript (SSU-rRNA, 5.8S rRNA, LSU-rRNA)"/>
    <property type="evidence" value="ECO:0007669"/>
    <property type="project" value="TreeGrafter"/>
</dbReference>
<keyword evidence="3" id="KW-1185">Reference proteome</keyword>
<name>A0A9K3M0T0_9STRA</name>
<reference evidence="2" key="2">
    <citation type="submission" date="2021-04" db="EMBL/GenBank/DDBJ databases">
        <authorList>
            <person name="Podell S."/>
        </authorList>
    </citation>
    <scope>NUCLEOTIDE SEQUENCE</scope>
    <source>
        <strain evidence="2">Hildebrandi</strain>
    </source>
</reference>
<feature type="compositionally biased region" description="Low complexity" evidence="1">
    <location>
        <begin position="57"/>
        <end position="69"/>
    </location>
</feature>
<dbReference type="InterPro" id="IPR027973">
    <property type="entry name" value="FSAF1-like"/>
</dbReference>
<evidence type="ECO:0000313" key="2">
    <source>
        <dbReference type="EMBL" id="KAG7371752.1"/>
    </source>
</evidence>
<dbReference type="AlphaFoldDB" id="A0A9K3M0T0"/>
<evidence type="ECO:0000256" key="1">
    <source>
        <dbReference type="SAM" id="MobiDB-lite"/>
    </source>
</evidence>
<dbReference type="PANTHER" id="PTHR28096">
    <property type="entry name" value="PROTEIN FAF1"/>
    <property type="match status" value="1"/>
</dbReference>
<organism evidence="2 3">
    <name type="scientific">Nitzschia inconspicua</name>
    <dbReference type="NCBI Taxonomy" id="303405"/>
    <lineage>
        <taxon>Eukaryota</taxon>
        <taxon>Sar</taxon>
        <taxon>Stramenopiles</taxon>
        <taxon>Ochrophyta</taxon>
        <taxon>Bacillariophyta</taxon>
        <taxon>Bacillariophyceae</taxon>
        <taxon>Bacillariophycidae</taxon>
        <taxon>Bacillariales</taxon>
        <taxon>Bacillariaceae</taxon>
        <taxon>Nitzschia</taxon>
    </lineage>
</organism>
<feature type="compositionally biased region" description="Basic and acidic residues" evidence="1">
    <location>
        <begin position="31"/>
        <end position="51"/>
    </location>
</feature>
<protein>
    <submittedName>
        <fullName evidence="2">Uncharacterized protein</fullName>
    </submittedName>
</protein>
<dbReference type="InterPro" id="IPR053030">
    <property type="entry name" value="Ribosomal_biogenesis_FAF1-like"/>
</dbReference>
<evidence type="ECO:0000313" key="3">
    <source>
        <dbReference type="Proteomes" id="UP000693970"/>
    </source>
</evidence>
<accession>A0A9K3M0T0</accession>
<dbReference type="Pfam" id="PF15375">
    <property type="entry name" value="FSAF1"/>
    <property type="match status" value="1"/>
</dbReference>
<feature type="region of interest" description="Disordered" evidence="1">
    <location>
        <begin position="30"/>
        <end position="69"/>
    </location>
</feature>
<gene>
    <name evidence="2" type="ORF">IV203_017894</name>
</gene>
<comment type="caution">
    <text evidence="2">The sequence shown here is derived from an EMBL/GenBank/DDBJ whole genome shotgun (WGS) entry which is preliminary data.</text>
</comment>